<proteinExistence type="predicted"/>
<evidence type="ECO:0000313" key="1">
    <source>
        <dbReference type="EMBL" id="MDB9442190.1"/>
    </source>
</evidence>
<evidence type="ECO:0000313" key="2">
    <source>
        <dbReference type="Proteomes" id="UP001211711"/>
    </source>
</evidence>
<organism evidence="1 2">
    <name type="scientific">Sphaerospermopsis kisseleviana CS-549</name>
    <dbReference type="NCBI Taxonomy" id="3021783"/>
    <lineage>
        <taxon>Bacteria</taxon>
        <taxon>Bacillati</taxon>
        <taxon>Cyanobacteriota</taxon>
        <taxon>Cyanophyceae</taxon>
        <taxon>Nostocales</taxon>
        <taxon>Aphanizomenonaceae</taxon>
        <taxon>Sphaerospermopsis</taxon>
        <taxon>Sphaerospermopsis kisseleviana</taxon>
    </lineage>
</organism>
<accession>A0ABT4ZS02</accession>
<keyword evidence="2" id="KW-1185">Reference proteome</keyword>
<comment type="caution">
    <text evidence="1">The sequence shown here is derived from an EMBL/GenBank/DDBJ whole genome shotgun (WGS) entry which is preliminary data.</text>
</comment>
<protein>
    <submittedName>
        <fullName evidence="1">Uncharacterized protein</fullName>
    </submittedName>
</protein>
<reference evidence="1 2" key="1">
    <citation type="submission" date="2023-01" db="EMBL/GenBank/DDBJ databases">
        <title>Genomes from the Australian National Cyanobacteria Reference Collection.</title>
        <authorList>
            <person name="Willis A."/>
            <person name="Lee E.M.F."/>
        </authorList>
    </citation>
    <scope>NUCLEOTIDE SEQUENCE [LARGE SCALE GENOMIC DNA]</scope>
    <source>
        <strain evidence="1 2">CS-549</strain>
    </source>
</reference>
<gene>
    <name evidence="1" type="ORF">PN497_12580</name>
</gene>
<name>A0ABT4ZS02_9CYAN</name>
<dbReference type="EMBL" id="JAQMTI010000148">
    <property type="protein sequence ID" value="MDB9442190.1"/>
    <property type="molecule type" value="Genomic_DNA"/>
</dbReference>
<dbReference type="Proteomes" id="UP001211711">
    <property type="component" value="Unassembled WGS sequence"/>
</dbReference>
<dbReference type="RefSeq" id="WP_190347072.1">
    <property type="nucleotide sequence ID" value="NZ_JAQMTI010000148.1"/>
</dbReference>
<sequence length="56" mass="6394">MNGTDFLSVNDNILIEFLLKQLPDVETVLDGRYVRTDNAVKGYFYLSRIIVGNTEI</sequence>